<dbReference type="InterPro" id="IPR046848">
    <property type="entry name" value="E_motif"/>
</dbReference>
<keyword evidence="1" id="KW-1133">Transmembrane helix</keyword>
<dbReference type="AlphaFoldDB" id="A0AAD6KU15"/>
<gene>
    <name evidence="2" type="ORF">OIU84_023797</name>
</gene>
<dbReference type="PANTHER" id="PTHR47926">
    <property type="entry name" value="PENTATRICOPEPTIDE REPEAT-CONTAINING PROTEIN"/>
    <property type="match status" value="1"/>
</dbReference>
<dbReference type="EMBL" id="JAPFFJ010000005">
    <property type="protein sequence ID" value="KAJ6428437.1"/>
    <property type="molecule type" value="Genomic_DNA"/>
</dbReference>
<evidence type="ECO:0000313" key="2">
    <source>
        <dbReference type="EMBL" id="KAJ6428437.1"/>
    </source>
</evidence>
<dbReference type="PANTHER" id="PTHR47926:SF520">
    <property type="entry name" value="DYW DOMAIN-CONTAINING PROTEIN"/>
    <property type="match status" value="1"/>
</dbReference>
<sequence>MRQGLELPNQVTLASLLQAFVSLVKSISHVVKGDWDHLDKTVKLVKEIPFVPSAMVWWSLLSACVATHAILLNIYANARRRGNVASIRKSMKRKGVRKEQGLSWDANYGGVHYFSVGDISHLDTMIKGMLEWLNVNPKNEDHVFLIVVLFCLMWRMLLRA</sequence>
<keyword evidence="1" id="KW-0812">Transmembrane</keyword>
<evidence type="ECO:0000256" key="1">
    <source>
        <dbReference type="SAM" id="Phobius"/>
    </source>
</evidence>
<organism evidence="2 3">
    <name type="scientific">Salix udensis</name>
    <dbReference type="NCBI Taxonomy" id="889485"/>
    <lineage>
        <taxon>Eukaryota</taxon>
        <taxon>Viridiplantae</taxon>
        <taxon>Streptophyta</taxon>
        <taxon>Embryophyta</taxon>
        <taxon>Tracheophyta</taxon>
        <taxon>Spermatophyta</taxon>
        <taxon>Magnoliopsida</taxon>
        <taxon>eudicotyledons</taxon>
        <taxon>Gunneridae</taxon>
        <taxon>Pentapetalae</taxon>
        <taxon>rosids</taxon>
        <taxon>fabids</taxon>
        <taxon>Malpighiales</taxon>
        <taxon>Salicaceae</taxon>
        <taxon>Saliceae</taxon>
        <taxon>Salix</taxon>
    </lineage>
</organism>
<accession>A0AAD6KU15</accession>
<dbReference type="GO" id="GO:0003723">
    <property type="term" value="F:RNA binding"/>
    <property type="evidence" value="ECO:0007669"/>
    <property type="project" value="InterPro"/>
</dbReference>
<feature type="transmembrane region" description="Helical" evidence="1">
    <location>
        <begin position="50"/>
        <end position="72"/>
    </location>
</feature>
<dbReference type="Proteomes" id="UP001162972">
    <property type="component" value="Chromosome 1"/>
</dbReference>
<keyword evidence="1" id="KW-0472">Membrane</keyword>
<dbReference type="GO" id="GO:0009451">
    <property type="term" value="P:RNA modification"/>
    <property type="evidence" value="ECO:0007669"/>
    <property type="project" value="InterPro"/>
</dbReference>
<comment type="caution">
    <text evidence="2">The sequence shown here is derived from an EMBL/GenBank/DDBJ whole genome shotgun (WGS) entry which is preliminary data.</text>
</comment>
<dbReference type="InterPro" id="IPR046960">
    <property type="entry name" value="PPR_At4g14850-like_plant"/>
</dbReference>
<dbReference type="Pfam" id="PF20431">
    <property type="entry name" value="E_motif"/>
    <property type="match status" value="1"/>
</dbReference>
<keyword evidence="3" id="KW-1185">Reference proteome</keyword>
<protein>
    <submittedName>
        <fullName evidence="2">Uncharacterized protein</fullName>
    </submittedName>
</protein>
<reference evidence="2 3" key="1">
    <citation type="journal article" date="2023" name="Int. J. Mol. Sci.">
        <title>De Novo Assembly and Annotation of 11 Diverse Shrub Willow (Salix) Genomes Reveals Novel Gene Organization in Sex-Linked Regions.</title>
        <authorList>
            <person name="Hyden B."/>
            <person name="Feng K."/>
            <person name="Yates T.B."/>
            <person name="Jawdy S."/>
            <person name="Cereghino C."/>
            <person name="Smart L.B."/>
            <person name="Muchero W."/>
        </authorList>
    </citation>
    <scope>NUCLEOTIDE SEQUENCE [LARGE SCALE GENOMIC DNA]</scope>
    <source>
        <tissue evidence="2">Shoot tip</tissue>
    </source>
</reference>
<name>A0AAD6KU15_9ROSI</name>
<proteinExistence type="predicted"/>
<evidence type="ECO:0000313" key="3">
    <source>
        <dbReference type="Proteomes" id="UP001162972"/>
    </source>
</evidence>